<dbReference type="EMBL" id="JACOIJ010000015">
    <property type="protein sequence ID" value="MBD1429766.1"/>
    <property type="molecule type" value="Genomic_DNA"/>
</dbReference>
<dbReference type="RefSeq" id="WP_190302174.1">
    <property type="nucleotide sequence ID" value="NZ_JACOIJ010000015.1"/>
</dbReference>
<keyword evidence="1" id="KW-0472">Membrane</keyword>
<feature type="domain" description="Glycosyl transferase family 1" evidence="2">
    <location>
        <begin position="186"/>
        <end position="352"/>
    </location>
</feature>
<reference evidence="3 4" key="1">
    <citation type="submission" date="2020-08" db="EMBL/GenBank/DDBJ databases">
        <title>Sphingobacterium sp. DN04309 isolated from aquaculture water.</title>
        <authorList>
            <person name="Zhang M."/>
        </authorList>
    </citation>
    <scope>NUCLEOTIDE SEQUENCE [LARGE SCALE GENOMIC DNA]</scope>
    <source>
        <strain evidence="3 4">DN04309</strain>
    </source>
</reference>
<dbReference type="SUPFAM" id="SSF53756">
    <property type="entry name" value="UDP-Glycosyltransferase/glycogen phosphorylase"/>
    <property type="match status" value="1"/>
</dbReference>
<organism evidence="3 4">
    <name type="scientific">Sphingobacterium litopenaei</name>
    <dbReference type="NCBI Taxonomy" id="2763500"/>
    <lineage>
        <taxon>Bacteria</taxon>
        <taxon>Pseudomonadati</taxon>
        <taxon>Bacteroidota</taxon>
        <taxon>Sphingobacteriia</taxon>
        <taxon>Sphingobacteriales</taxon>
        <taxon>Sphingobacteriaceae</taxon>
        <taxon>Sphingobacterium</taxon>
    </lineage>
</organism>
<evidence type="ECO:0000256" key="1">
    <source>
        <dbReference type="SAM" id="Phobius"/>
    </source>
</evidence>
<dbReference type="CDD" id="cd03801">
    <property type="entry name" value="GT4_PimA-like"/>
    <property type="match status" value="1"/>
</dbReference>
<gene>
    <name evidence="3" type="ORF">H8B04_09300</name>
</gene>
<dbReference type="Pfam" id="PF00534">
    <property type="entry name" value="Glycos_transf_1"/>
    <property type="match status" value="1"/>
</dbReference>
<proteinExistence type="predicted"/>
<keyword evidence="1" id="KW-1133">Transmembrane helix</keyword>
<name>A0ABR7YER9_9SPHI</name>
<dbReference type="PANTHER" id="PTHR12526">
    <property type="entry name" value="GLYCOSYLTRANSFERASE"/>
    <property type="match status" value="1"/>
</dbReference>
<keyword evidence="4" id="KW-1185">Reference proteome</keyword>
<dbReference type="Proteomes" id="UP000651271">
    <property type="component" value="Unassembled WGS sequence"/>
</dbReference>
<comment type="caution">
    <text evidence="3">The sequence shown here is derived from an EMBL/GenBank/DDBJ whole genome shotgun (WGS) entry which is preliminary data.</text>
</comment>
<protein>
    <submittedName>
        <fullName evidence="3">Glycosyltransferase family 4 protein</fullName>
    </submittedName>
</protein>
<evidence type="ECO:0000313" key="3">
    <source>
        <dbReference type="EMBL" id="MBD1429766.1"/>
    </source>
</evidence>
<dbReference type="Gene3D" id="3.40.50.2000">
    <property type="entry name" value="Glycogen Phosphorylase B"/>
    <property type="match status" value="2"/>
</dbReference>
<sequence length="380" mass="43308">MRILKILNSNDDGGVFTCEVQFIKEFVKKGVIVDAIILDKGPRLEIYKSLVQNVYEIDNLNVSFSGSPWTIIKNIFKAFVYGKNNKKRLASTLIRNNYTALIYRRANLLFLSGFLGLFLKTNVYWHMPNIVSNKFSYLFYNFIFRILNIKPVANSLYTQKSIGYISKHVIYPGFNKDRIIPKEITRNIKQELGISENTVIYGILARITHDKAQDIVVKAFLESDLLNEDVCLLIAGGKDSEEFENKVKEAAGIYLNNRIFLLGAISDVSCFYSSVDIIVNGRRNAEPFGISIAEALGAGKPVIAYHLGGPSEMIFDNLNGWLVKTPDTNGYLEAFNRSFRMKNEWKNIKENNISKSIQFSVETNCKKFLSILNKEYNYKS</sequence>
<accession>A0ABR7YER9</accession>
<evidence type="ECO:0000313" key="4">
    <source>
        <dbReference type="Proteomes" id="UP000651271"/>
    </source>
</evidence>
<feature type="transmembrane region" description="Helical" evidence="1">
    <location>
        <begin position="106"/>
        <end position="125"/>
    </location>
</feature>
<evidence type="ECO:0000259" key="2">
    <source>
        <dbReference type="Pfam" id="PF00534"/>
    </source>
</evidence>
<dbReference type="InterPro" id="IPR001296">
    <property type="entry name" value="Glyco_trans_1"/>
</dbReference>
<keyword evidence="1" id="KW-0812">Transmembrane</keyword>